<evidence type="ECO:0000259" key="6">
    <source>
        <dbReference type="Pfam" id="PF18052"/>
    </source>
</evidence>
<dbReference type="EnsemblPlants" id="QL93p0140_0018:mrna">
    <property type="protein sequence ID" value="QL93p0140_0018:mrna:CDS:7"/>
    <property type="gene ID" value="QL93p0140_0018"/>
</dbReference>
<evidence type="ECO:0000259" key="7">
    <source>
        <dbReference type="Pfam" id="PF23559"/>
    </source>
</evidence>
<evidence type="ECO:0000313" key="9">
    <source>
        <dbReference type="EnsemblPlants" id="QL03p000889:mrna:CDS:8"/>
    </source>
</evidence>
<dbReference type="InterPro" id="IPR002182">
    <property type="entry name" value="NB-ARC"/>
</dbReference>
<dbReference type="InterPro" id="IPR042197">
    <property type="entry name" value="Apaf_helical"/>
</dbReference>
<evidence type="ECO:0000256" key="2">
    <source>
        <dbReference type="ARBA" id="ARBA00022741"/>
    </source>
</evidence>
<dbReference type="InterPro" id="IPR055414">
    <property type="entry name" value="LRR_R13L4/SHOC2-like"/>
</dbReference>
<dbReference type="Gene3D" id="1.20.5.4130">
    <property type="match status" value="1"/>
</dbReference>
<dbReference type="InterPro" id="IPR041118">
    <property type="entry name" value="Rx_N"/>
</dbReference>
<gene>
    <name evidence="9" type="primary">LOC115979909</name>
</gene>
<dbReference type="SUPFAM" id="SSF52058">
    <property type="entry name" value="L domain-like"/>
    <property type="match status" value="1"/>
</dbReference>
<dbReference type="SUPFAM" id="SSF52540">
    <property type="entry name" value="P-loop containing nucleoside triphosphate hydrolases"/>
    <property type="match status" value="1"/>
</dbReference>
<dbReference type="Pfam" id="PF00931">
    <property type="entry name" value="NB-ARC"/>
    <property type="match status" value="1"/>
</dbReference>
<feature type="domain" description="NB-ARC" evidence="5">
    <location>
        <begin position="175"/>
        <end position="342"/>
    </location>
</feature>
<keyword evidence="3" id="KW-0611">Plant defense</keyword>
<reference evidence="9" key="2">
    <citation type="submission" date="2021-01" db="UniProtKB">
        <authorList>
            <consortium name="EnsemblPlants"/>
        </authorList>
    </citation>
    <scope>IDENTIFICATION</scope>
</reference>
<dbReference type="Gramene" id="QL93p0140_0018:mrna">
    <property type="protein sequence ID" value="QL93p0140_0018:mrna:CDS:7"/>
    <property type="gene ID" value="QL93p0140_0018"/>
</dbReference>
<dbReference type="GO" id="GO:0005524">
    <property type="term" value="F:ATP binding"/>
    <property type="evidence" value="ECO:0007669"/>
    <property type="project" value="UniProtKB-KW"/>
</dbReference>
<dbReference type="EnsemblPlants" id="QL03p000889:mrna">
    <property type="protein sequence ID" value="QL03p000889:mrna:CDS:8"/>
    <property type="gene ID" value="QL03p000889"/>
</dbReference>
<evidence type="ECO:0000256" key="3">
    <source>
        <dbReference type="ARBA" id="ARBA00022821"/>
    </source>
</evidence>
<accession>A0A7N2L3T7</accession>
<dbReference type="GeneID" id="115979909"/>
<dbReference type="GO" id="GO:0006952">
    <property type="term" value="P:defense response"/>
    <property type="evidence" value="ECO:0007669"/>
    <property type="project" value="UniProtKB-KW"/>
</dbReference>
<dbReference type="GO" id="GO:0043531">
    <property type="term" value="F:ADP binding"/>
    <property type="evidence" value="ECO:0007669"/>
    <property type="project" value="InterPro"/>
</dbReference>
<sequence>MTELAFSVAEKVIEKLGSLAYQEISLTWSIESDLKKLQDTMSTVQAVLLDAEEKQATNHQLSVWLERLKVVFHDAMDVLDEFECEDLRRQVVKKYGSTGSGSGSGRKVCCFFSSSNSLAFRNKMGHRVKGIRKRLDLIANDRDQFHLEMRLDDNRIVHRETHSFVRDRDVIGRADDKQKIIDLLMLPNDNDNISVISVVGIGGLGKTTLAQWVYNDVRVANSFDPRIWVCVSENFDVLKLAKELLKLAGGEISESMSLNEVQARLRRILNEKRFFIVLDDVWNEDRNKWIDLKNLLIGAQGSKILVTTRSHKVALAMAPGPIHDIGGLPDEDCLSLFKRCAFIEGEHEQYPKLVEIGKQIVEKCKGVPLAVKTLGSLLYSKTEVRDWISIRDNEIWKLEQKENDILPALRLSYNKLPSYLKQCFAYCSLYPKDFRYRNQDLIQCWMANGLLKKSNESTEEMEDIGEQYLKELLSRSFFQEVEIYDTIRWSFKMHDLLHDLSLYVAQNDYCLIEDTNNTNKFEKARHVSILDRECGVDATVTFLHKLSNNMRTINFSTDDRGQIDSININESLVETCISRFKHLRLLNLSNSTLETMSSSISTLKHLRYLNLCGNKIIKKLPDSICDLQNLETLILRACTALEELPRDIRKMVSLRYFVITTKQTRLPANGVECMSSLRYLSFYNCHRLECFNEGIQRLTTLRCLSFEFCESLISLPQGMKHLTALEYLDITYCEELNLMERDDYPTSLQTLHIGGLPQLVSLPQGLKGSADTLQFLSIFDCKYLGVLPEWLPDLSSLRKLEIWRCQKLSSLPEGMDRLTALRELEIVRCPELRRDYEREVGKDWGKMVKFSFGEY</sequence>
<dbReference type="InterPro" id="IPR032675">
    <property type="entry name" value="LRR_dom_sf"/>
</dbReference>
<dbReference type="Gene3D" id="3.40.50.300">
    <property type="entry name" value="P-loop containing nucleotide triphosphate hydrolases"/>
    <property type="match status" value="1"/>
</dbReference>
<dbReference type="PANTHER" id="PTHR36766">
    <property type="entry name" value="PLANT BROAD-SPECTRUM MILDEW RESISTANCE PROTEIN RPW8"/>
    <property type="match status" value="1"/>
</dbReference>
<dbReference type="PANTHER" id="PTHR36766:SF61">
    <property type="entry name" value="NB-ARC DOMAIN DISEASE RESISTANCE PROTEIN"/>
    <property type="match status" value="1"/>
</dbReference>
<proteinExistence type="predicted"/>
<dbReference type="RefSeq" id="XP_030957882.1">
    <property type="nucleotide sequence ID" value="XM_031102022.1"/>
</dbReference>
<dbReference type="EMBL" id="LRBV02000003">
    <property type="status" value="NOT_ANNOTATED_CDS"/>
    <property type="molecule type" value="Genomic_DNA"/>
</dbReference>
<dbReference type="GO" id="GO:0051707">
    <property type="term" value="P:response to other organism"/>
    <property type="evidence" value="ECO:0007669"/>
    <property type="project" value="UniProtKB-ARBA"/>
</dbReference>
<evidence type="ECO:0000313" key="10">
    <source>
        <dbReference type="Proteomes" id="UP000594261"/>
    </source>
</evidence>
<dbReference type="AlphaFoldDB" id="A0A7N2L3T7"/>
<dbReference type="Proteomes" id="UP000594261">
    <property type="component" value="Chromosome 3"/>
</dbReference>
<evidence type="ECO:0000256" key="1">
    <source>
        <dbReference type="ARBA" id="ARBA00022737"/>
    </source>
</evidence>
<name>A0A7N2L3T7_QUELO</name>
<organism evidence="9 10">
    <name type="scientific">Quercus lobata</name>
    <name type="common">Valley oak</name>
    <dbReference type="NCBI Taxonomy" id="97700"/>
    <lineage>
        <taxon>Eukaryota</taxon>
        <taxon>Viridiplantae</taxon>
        <taxon>Streptophyta</taxon>
        <taxon>Embryophyta</taxon>
        <taxon>Tracheophyta</taxon>
        <taxon>Spermatophyta</taxon>
        <taxon>Magnoliopsida</taxon>
        <taxon>eudicotyledons</taxon>
        <taxon>Gunneridae</taxon>
        <taxon>Pentapetalae</taxon>
        <taxon>rosids</taxon>
        <taxon>fabids</taxon>
        <taxon>Fagales</taxon>
        <taxon>Fagaceae</taxon>
        <taxon>Quercus</taxon>
    </lineage>
</organism>
<dbReference type="FunFam" id="1.10.10.10:FF:000322">
    <property type="entry name" value="Probable disease resistance protein At1g63360"/>
    <property type="match status" value="1"/>
</dbReference>
<dbReference type="Gene3D" id="3.80.10.10">
    <property type="entry name" value="Ribonuclease Inhibitor"/>
    <property type="match status" value="2"/>
</dbReference>
<dbReference type="InterPro" id="IPR027417">
    <property type="entry name" value="P-loop_NTPase"/>
</dbReference>
<protein>
    <submittedName>
        <fullName evidence="9">Uncharacterized protein</fullName>
    </submittedName>
</protein>
<keyword evidence="1" id="KW-0677">Repeat</keyword>
<dbReference type="InterPro" id="IPR058922">
    <property type="entry name" value="WHD_DRP"/>
</dbReference>
<keyword evidence="2" id="KW-0547">Nucleotide-binding</keyword>
<dbReference type="PRINTS" id="PR00364">
    <property type="entry name" value="DISEASERSIST"/>
</dbReference>
<dbReference type="Gene3D" id="1.10.8.430">
    <property type="entry name" value="Helical domain of apoptotic protease-activating factors"/>
    <property type="match status" value="1"/>
</dbReference>
<feature type="domain" description="Disease resistance N-terminal" evidence="6">
    <location>
        <begin position="10"/>
        <end position="97"/>
    </location>
</feature>
<dbReference type="FunFam" id="3.40.50.300:FF:001091">
    <property type="entry name" value="Probable disease resistance protein At1g61300"/>
    <property type="match status" value="1"/>
</dbReference>
<reference evidence="9 10" key="1">
    <citation type="journal article" date="2016" name="G3 (Bethesda)">
        <title>First Draft Assembly and Annotation of the Genome of a California Endemic Oak Quercus lobata Nee (Fagaceae).</title>
        <authorList>
            <person name="Sork V.L."/>
            <person name="Fitz-Gibbon S.T."/>
            <person name="Puiu D."/>
            <person name="Crepeau M."/>
            <person name="Gugger P.F."/>
            <person name="Sherman R."/>
            <person name="Stevens K."/>
            <person name="Langley C.H."/>
            <person name="Pellegrini M."/>
            <person name="Salzberg S.L."/>
        </authorList>
    </citation>
    <scope>NUCLEOTIDE SEQUENCE [LARGE SCALE GENOMIC DNA]</scope>
    <source>
        <strain evidence="9 10">cv. SW786</strain>
    </source>
</reference>
<keyword evidence="4" id="KW-0067">ATP-binding</keyword>
<evidence type="ECO:0000256" key="4">
    <source>
        <dbReference type="ARBA" id="ARBA00022840"/>
    </source>
</evidence>
<evidence type="ECO:0000259" key="5">
    <source>
        <dbReference type="Pfam" id="PF00931"/>
    </source>
</evidence>
<keyword evidence="10" id="KW-1185">Reference proteome</keyword>
<feature type="domain" description="Disease resistance R13L4/SHOC-2-like LRR" evidence="8">
    <location>
        <begin position="565"/>
        <end position="778"/>
    </location>
</feature>
<dbReference type="Pfam" id="PF23598">
    <property type="entry name" value="LRR_14"/>
    <property type="match status" value="1"/>
</dbReference>
<dbReference type="Pfam" id="PF18052">
    <property type="entry name" value="Rx_N"/>
    <property type="match status" value="1"/>
</dbReference>
<dbReference type="Gramene" id="QL03p000889:mrna">
    <property type="protein sequence ID" value="QL03p000889:mrna:CDS:8"/>
    <property type="gene ID" value="QL03p000889"/>
</dbReference>
<dbReference type="Pfam" id="PF23559">
    <property type="entry name" value="WHD_DRP"/>
    <property type="match status" value="1"/>
</dbReference>
<feature type="domain" description="Disease resistance protein winged helix" evidence="7">
    <location>
        <begin position="429"/>
        <end position="500"/>
    </location>
</feature>
<dbReference type="OMA" id="VCYDVDD"/>
<evidence type="ECO:0000259" key="8">
    <source>
        <dbReference type="Pfam" id="PF23598"/>
    </source>
</evidence>